<dbReference type="AlphaFoldDB" id="A0A7C5I304"/>
<organism evidence="5">
    <name type="scientific">Kosmotoga arenicorallina</name>
    <dbReference type="NCBI Taxonomy" id="688066"/>
    <lineage>
        <taxon>Bacteria</taxon>
        <taxon>Thermotogati</taxon>
        <taxon>Thermotogota</taxon>
        <taxon>Thermotogae</taxon>
        <taxon>Kosmotogales</taxon>
        <taxon>Kosmotogaceae</taxon>
        <taxon>Kosmotoga</taxon>
    </lineage>
</organism>
<dbReference type="GO" id="GO:0006508">
    <property type="term" value="P:proteolysis"/>
    <property type="evidence" value="ECO:0007669"/>
    <property type="project" value="InterPro"/>
</dbReference>
<dbReference type="GO" id="GO:0005829">
    <property type="term" value="C:cytosol"/>
    <property type="evidence" value="ECO:0007669"/>
    <property type="project" value="TreeGrafter"/>
</dbReference>
<dbReference type="Pfam" id="PF19290">
    <property type="entry name" value="PmbA_TldD_2nd"/>
    <property type="match status" value="1"/>
</dbReference>
<feature type="domain" description="Metalloprotease TldD/E C-terminal" evidence="3">
    <location>
        <begin position="225"/>
        <end position="372"/>
    </location>
</feature>
<dbReference type="Proteomes" id="UP000886129">
    <property type="component" value="Unassembled WGS sequence"/>
</dbReference>
<dbReference type="SUPFAM" id="SSF111283">
    <property type="entry name" value="Putative modulator of DNA gyrase, PmbA/TldD"/>
    <property type="match status" value="1"/>
</dbReference>
<dbReference type="EMBL" id="DRTH01000016">
    <property type="protein sequence ID" value="HHF08214.1"/>
    <property type="molecule type" value="Genomic_DNA"/>
</dbReference>
<comment type="caution">
    <text evidence="5">The sequence shown here is derived from an EMBL/GenBank/DDBJ whole genome shotgun (WGS) entry which is preliminary data.</text>
</comment>
<feature type="domain" description="Metalloprotease TldD/E N-terminal" evidence="2">
    <location>
        <begin position="23"/>
        <end position="85"/>
    </location>
</feature>
<gene>
    <name evidence="5" type="ORF">ENL26_00375</name>
</gene>
<accession>A0A7C5I304</accession>
<dbReference type="Pfam" id="PF19289">
    <property type="entry name" value="PmbA_TldD_3rd"/>
    <property type="match status" value="1"/>
</dbReference>
<dbReference type="PANTHER" id="PTHR43421">
    <property type="entry name" value="METALLOPROTEASE PMBA"/>
    <property type="match status" value="1"/>
</dbReference>
<feature type="domain" description="Metalloprotease TldD/E central" evidence="4">
    <location>
        <begin position="114"/>
        <end position="211"/>
    </location>
</feature>
<dbReference type="InterPro" id="IPR035068">
    <property type="entry name" value="TldD/PmbA_N"/>
</dbReference>
<sequence>MRVEEFKKKVFESAIKKGLNDFELYLKIQHEFNVSAQKGALENYKDATLIGASFKVIENGKVGSSFTEAFSDESAQQLVKEAVENLKIIESEYEDLLYNGTGSYNRKDFYRGEFDKLPKSEAVKKIIELEEGLKKHNEHITMVPYNSFGFLVEEIYIANSKGLDLYSKNDGGHVFAMGLASGGETPKSSFNALVGKGIKDLDIEILSDRIVSDLKLLLNSSPIKSGKYNVIFRNSEFASFLSVFSEMFSAENVQKGLSLLKGRIEDKIASDCFTLIDDPFYEGSPINRYFDDQGVPTKKKHLVENGVLKTYLYDLKTAKKDNVESTGNAVKIWGYKAPTDISFINLIVKPGEESFEELLAKLGEGLVITGLDG</sequence>
<dbReference type="InterPro" id="IPR045569">
    <property type="entry name" value="Metalloprtase-TldD/E_C"/>
</dbReference>
<dbReference type="InterPro" id="IPR036059">
    <property type="entry name" value="TldD/PmbA_sf"/>
</dbReference>
<evidence type="ECO:0000259" key="2">
    <source>
        <dbReference type="Pfam" id="PF01523"/>
    </source>
</evidence>
<proteinExistence type="inferred from homology"/>
<dbReference type="InterPro" id="IPR047657">
    <property type="entry name" value="PmbA"/>
</dbReference>
<dbReference type="GO" id="GO:0008237">
    <property type="term" value="F:metallopeptidase activity"/>
    <property type="evidence" value="ECO:0007669"/>
    <property type="project" value="InterPro"/>
</dbReference>
<name>A0A7C5I304_9BACT</name>
<dbReference type="Gene3D" id="3.30.2290.10">
    <property type="entry name" value="PmbA/TldD superfamily"/>
    <property type="match status" value="1"/>
</dbReference>
<reference evidence="5" key="1">
    <citation type="journal article" date="2020" name="mSystems">
        <title>Genome- and Community-Level Interaction Insights into Carbon Utilization and Element Cycling Functions of Hydrothermarchaeota in Hydrothermal Sediment.</title>
        <authorList>
            <person name="Zhou Z."/>
            <person name="Liu Y."/>
            <person name="Xu W."/>
            <person name="Pan J."/>
            <person name="Luo Z.H."/>
            <person name="Li M."/>
        </authorList>
    </citation>
    <scope>NUCLEOTIDE SEQUENCE [LARGE SCALE GENOMIC DNA]</scope>
    <source>
        <strain evidence="5">HyVt-80</strain>
    </source>
</reference>
<dbReference type="InterPro" id="IPR045570">
    <property type="entry name" value="Metalloprtase-TldD/E_cen_dom"/>
</dbReference>
<evidence type="ECO:0000313" key="5">
    <source>
        <dbReference type="EMBL" id="HHF08214.1"/>
    </source>
</evidence>
<protein>
    <submittedName>
        <fullName evidence="5">TldD/PmbA family protein</fullName>
    </submittedName>
</protein>
<dbReference type="PANTHER" id="PTHR43421:SF1">
    <property type="entry name" value="METALLOPROTEASE PMBA"/>
    <property type="match status" value="1"/>
</dbReference>
<feature type="non-terminal residue" evidence="5">
    <location>
        <position position="373"/>
    </location>
</feature>
<evidence type="ECO:0000259" key="4">
    <source>
        <dbReference type="Pfam" id="PF19290"/>
    </source>
</evidence>
<dbReference type="Pfam" id="PF01523">
    <property type="entry name" value="PmbA_TldD_1st"/>
    <property type="match status" value="1"/>
</dbReference>
<comment type="similarity">
    <text evidence="1">Belongs to the peptidase U62 family.</text>
</comment>
<evidence type="ECO:0000256" key="1">
    <source>
        <dbReference type="ARBA" id="ARBA00005836"/>
    </source>
</evidence>
<dbReference type="InterPro" id="IPR002510">
    <property type="entry name" value="Metalloprtase-TldD/E_N"/>
</dbReference>
<evidence type="ECO:0000259" key="3">
    <source>
        <dbReference type="Pfam" id="PF19289"/>
    </source>
</evidence>